<dbReference type="Proteomes" id="UP000032726">
    <property type="component" value="Chromosome"/>
</dbReference>
<dbReference type="STRING" id="516051.VC82_1539"/>
<organism evidence="2 3">
    <name type="scientific">Flagellimonas lutaonensis</name>
    <dbReference type="NCBI Taxonomy" id="516051"/>
    <lineage>
        <taxon>Bacteria</taxon>
        <taxon>Pseudomonadati</taxon>
        <taxon>Bacteroidota</taxon>
        <taxon>Flavobacteriia</taxon>
        <taxon>Flavobacteriales</taxon>
        <taxon>Flavobacteriaceae</taxon>
        <taxon>Flagellimonas</taxon>
    </lineage>
</organism>
<proteinExistence type="predicted"/>
<keyword evidence="1" id="KW-0732">Signal</keyword>
<evidence type="ECO:0000313" key="2">
    <source>
        <dbReference type="EMBL" id="AKA35158.1"/>
    </source>
</evidence>
<feature type="chain" id="PRO_5002300332" evidence="1">
    <location>
        <begin position="23"/>
        <end position="226"/>
    </location>
</feature>
<dbReference type="EMBL" id="CP011071">
    <property type="protein sequence ID" value="AKA35158.1"/>
    <property type="molecule type" value="Genomic_DNA"/>
</dbReference>
<protein>
    <submittedName>
        <fullName evidence="2">Uncharacterized protein</fullName>
    </submittedName>
</protein>
<dbReference type="AlphaFoldDB" id="A0A0D5YTG4"/>
<dbReference type="KEGG" id="mlt:VC82_1539"/>
<feature type="signal peptide" evidence="1">
    <location>
        <begin position="1"/>
        <end position="22"/>
    </location>
</feature>
<reference evidence="2 3" key="1">
    <citation type="submission" date="2015-03" db="EMBL/GenBank/DDBJ databases">
        <title>Complete genome sequence of Muricauda lutaonensis CC-HSB-11T, isolated from a coastal hot spring.</title>
        <authorList>
            <person name="Kim K.M."/>
        </authorList>
    </citation>
    <scope>NUCLEOTIDE SEQUENCE [LARGE SCALE GENOMIC DNA]</scope>
    <source>
        <strain evidence="2 3">CC-HSB-11</strain>
    </source>
</reference>
<dbReference type="RefSeq" id="WP_157518017.1">
    <property type="nucleotide sequence ID" value="NZ_CP011071.1"/>
</dbReference>
<gene>
    <name evidence="2" type="ORF">VC82_1539</name>
</gene>
<dbReference type="Gene3D" id="3.40.50.720">
    <property type="entry name" value="NAD(P)-binding Rossmann-like Domain"/>
    <property type="match status" value="1"/>
</dbReference>
<dbReference type="HOGENOM" id="CLU_1223623_0_0_10"/>
<dbReference type="OrthoDB" id="1448135at2"/>
<evidence type="ECO:0000256" key="1">
    <source>
        <dbReference type="SAM" id="SignalP"/>
    </source>
</evidence>
<evidence type="ECO:0000313" key="3">
    <source>
        <dbReference type="Proteomes" id="UP000032726"/>
    </source>
</evidence>
<keyword evidence="3" id="KW-1185">Reference proteome</keyword>
<accession>A0A0D5YTG4</accession>
<sequence>MKTLQKLLLISALLLCSPMAMAQEGDIMGALMEAAAAQENAGNQAQSAADNAAQSEAATAWEEAWEKMMEENGKVVNALDTKYLKCTALMVLYVHAYLKLVNEHKLGDLTMSACDALGMQTLAMASSTTIMYCPEKMAQLHYTQFRPIRDDFYEVLQSMDNETLAIRIGYMLDNIIRRWRRDNSVSEDDVGNEFVLDYLIKFFRPEYILYRTFEIGQKMEALGCEG</sequence>
<name>A0A0D5YTG4_9FLAO</name>